<reference evidence="1" key="1">
    <citation type="submission" date="2020-02" db="EMBL/GenBank/DDBJ databases">
        <authorList>
            <person name="Meier V. D."/>
        </authorList>
    </citation>
    <scope>NUCLEOTIDE SEQUENCE</scope>
    <source>
        <strain evidence="1">AVDCRST_MAG68</strain>
    </source>
</reference>
<name>A0A6J4KYD2_9BACT</name>
<dbReference type="AlphaFoldDB" id="A0A6J4KYD2"/>
<proteinExistence type="predicted"/>
<feature type="non-terminal residue" evidence="1">
    <location>
        <position position="1"/>
    </location>
</feature>
<organism evidence="1">
    <name type="scientific">uncultured Gemmatimonadota bacterium</name>
    <dbReference type="NCBI Taxonomy" id="203437"/>
    <lineage>
        <taxon>Bacteria</taxon>
        <taxon>Pseudomonadati</taxon>
        <taxon>Gemmatimonadota</taxon>
        <taxon>environmental samples</taxon>
    </lineage>
</organism>
<gene>
    <name evidence="1" type="ORF">AVDCRST_MAG68-2765</name>
</gene>
<feature type="non-terminal residue" evidence="1">
    <location>
        <position position="82"/>
    </location>
</feature>
<protein>
    <submittedName>
        <fullName evidence="1">Uncharacterized protein</fullName>
    </submittedName>
</protein>
<sequence length="82" mass="9497">ESTSARACPAPPCRARRLRGWCVDHRRGSVAAGAQRGRLRVWIGWSGRSRYHDGRNRQHGHNGYRDHLSRWARRVWLRLGGL</sequence>
<accession>A0A6J4KYD2</accession>
<evidence type="ECO:0000313" key="1">
    <source>
        <dbReference type="EMBL" id="CAA9317898.1"/>
    </source>
</evidence>
<dbReference type="EMBL" id="CADCTW010000089">
    <property type="protein sequence ID" value="CAA9317898.1"/>
    <property type="molecule type" value="Genomic_DNA"/>
</dbReference>